<dbReference type="SMART" id="SM00387">
    <property type="entry name" value="HATPase_c"/>
    <property type="match status" value="1"/>
</dbReference>
<dbReference type="Gene3D" id="1.10.287.130">
    <property type="match status" value="1"/>
</dbReference>
<dbReference type="SMART" id="SM00388">
    <property type="entry name" value="HisKA"/>
    <property type="match status" value="1"/>
</dbReference>
<keyword evidence="8" id="KW-0902">Two-component regulatory system</keyword>
<keyword evidence="9" id="KW-0175">Coiled coil</keyword>
<evidence type="ECO:0000256" key="4">
    <source>
        <dbReference type="ARBA" id="ARBA00022679"/>
    </source>
</evidence>
<comment type="caution">
    <text evidence="11">The sequence shown here is derived from an EMBL/GenBank/DDBJ whole genome shotgun (WGS) entry which is preliminary data.</text>
</comment>
<dbReference type="Pfam" id="PF00512">
    <property type="entry name" value="HisKA"/>
    <property type="match status" value="1"/>
</dbReference>
<dbReference type="SUPFAM" id="SSF47384">
    <property type="entry name" value="Homodimeric domain of signal transducing histidine kinase"/>
    <property type="match status" value="1"/>
</dbReference>
<dbReference type="InterPro" id="IPR003594">
    <property type="entry name" value="HATPase_dom"/>
</dbReference>
<dbReference type="InterPro" id="IPR003661">
    <property type="entry name" value="HisK_dim/P_dom"/>
</dbReference>
<keyword evidence="6 11" id="KW-0418">Kinase</keyword>
<evidence type="ECO:0000256" key="3">
    <source>
        <dbReference type="ARBA" id="ARBA00022553"/>
    </source>
</evidence>
<dbReference type="Proteomes" id="UP001232445">
    <property type="component" value="Unassembled WGS sequence"/>
</dbReference>
<evidence type="ECO:0000256" key="8">
    <source>
        <dbReference type="ARBA" id="ARBA00023012"/>
    </source>
</evidence>
<dbReference type="PROSITE" id="PS50109">
    <property type="entry name" value="HIS_KIN"/>
    <property type="match status" value="1"/>
</dbReference>
<dbReference type="InterPro" id="IPR029016">
    <property type="entry name" value="GAF-like_dom_sf"/>
</dbReference>
<keyword evidence="12" id="KW-1185">Reference proteome</keyword>
<evidence type="ECO:0000256" key="7">
    <source>
        <dbReference type="ARBA" id="ARBA00022840"/>
    </source>
</evidence>
<dbReference type="Gene3D" id="3.30.565.10">
    <property type="entry name" value="Histidine kinase-like ATPase, C-terminal domain"/>
    <property type="match status" value="1"/>
</dbReference>
<evidence type="ECO:0000256" key="1">
    <source>
        <dbReference type="ARBA" id="ARBA00000085"/>
    </source>
</evidence>
<evidence type="ECO:0000313" key="12">
    <source>
        <dbReference type="Proteomes" id="UP001232445"/>
    </source>
</evidence>
<evidence type="ECO:0000256" key="6">
    <source>
        <dbReference type="ARBA" id="ARBA00022777"/>
    </source>
</evidence>
<evidence type="ECO:0000313" key="11">
    <source>
        <dbReference type="EMBL" id="MDQ0339976.1"/>
    </source>
</evidence>
<keyword evidence="7" id="KW-0067">ATP-binding</keyword>
<dbReference type="InterPro" id="IPR005467">
    <property type="entry name" value="His_kinase_dom"/>
</dbReference>
<evidence type="ECO:0000256" key="5">
    <source>
        <dbReference type="ARBA" id="ARBA00022741"/>
    </source>
</evidence>
<dbReference type="InterPro" id="IPR036097">
    <property type="entry name" value="HisK_dim/P_sf"/>
</dbReference>
<dbReference type="InterPro" id="IPR004358">
    <property type="entry name" value="Sig_transdc_His_kin-like_C"/>
</dbReference>
<sequence length="436" mass="49016">MHEKQELIDRLTGIRSSRKSYYNELNKAVRELSRKNKQLKVINQLTRIHVHLSWEETSLYIASRLSQAIPFDYFALSLLEGTDLSCYITVSVTRNTQVRTWKLTGPNKSHKDALSCVNQLLEDEHERCGTTVPLPIQAGKVLGFLTLLHQAREDFVPEDEQFFRQIAEHVSVSVENILLFKDVSEKVNIEAQLVQSAKLAAIGEMAAGVAHELNSPLTAILGNVQLLMRQIKEERQAKMLRDIYQCGLRSKKIIQNLLVFSRQEEFQFEDLSLHPLIEDVLSLIGYQLKVSGISVVQKLAKTLPLVHGNRYQIEQVLINLLLNARDALQERVDPQIEIQTGTVREEGKDFVYVAVLDNGTGIEEKHLPQIFNPFFTTKGHQKGTGLGLSVSLGIAEAHQGTLRVDSQKGEYTKLTLLLPVKEGEKGDVPEAGLGRG</sequence>
<name>A0ABU0CVR7_9BACI</name>
<dbReference type="Pfam" id="PF02518">
    <property type="entry name" value="HATPase_c"/>
    <property type="match status" value="1"/>
</dbReference>
<dbReference type="GO" id="GO:0016301">
    <property type="term" value="F:kinase activity"/>
    <property type="evidence" value="ECO:0007669"/>
    <property type="project" value="UniProtKB-KW"/>
</dbReference>
<proteinExistence type="predicted"/>
<gene>
    <name evidence="11" type="ORF">J2S00_002771</name>
</gene>
<keyword evidence="3" id="KW-0597">Phosphoprotein</keyword>
<dbReference type="PRINTS" id="PR00344">
    <property type="entry name" value="BCTRLSENSOR"/>
</dbReference>
<organism evidence="11 12">
    <name type="scientific">Caldalkalibacillus uzonensis</name>
    <dbReference type="NCBI Taxonomy" id="353224"/>
    <lineage>
        <taxon>Bacteria</taxon>
        <taxon>Bacillati</taxon>
        <taxon>Bacillota</taxon>
        <taxon>Bacilli</taxon>
        <taxon>Bacillales</taxon>
        <taxon>Bacillaceae</taxon>
        <taxon>Caldalkalibacillus</taxon>
    </lineage>
</organism>
<dbReference type="Gene3D" id="3.30.450.40">
    <property type="match status" value="1"/>
</dbReference>
<keyword evidence="4" id="KW-0808">Transferase</keyword>
<dbReference type="EC" id="2.7.13.3" evidence="2"/>
<dbReference type="SUPFAM" id="SSF55874">
    <property type="entry name" value="ATPase domain of HSP90 chaperone/DNA topoisomerase II/histidine kinase"/>
    <property type="match status" value="1"/>
</dbReference>
<evidence type="ECO:0000259" key="10">
    <source>
        <dbReference type="PROSITE" id="PS50109"/>
    </source>
</evidence>
<keyword evidence="5" id="KW-0547">Nucleotide-binding</keyword>
<protein>
    <recommendedName>
        <fullName evidence="2">histidine kinase</fullName>
        <ecNumber evidence="2">2.7.13.3</ecNumber>
    </recommendedName>
</protein>
<dbReference type="PANTHER" id="PTHR43065">
    <property type="entry name" value="SENSOR HISTIDINE KINASE"/>
    <property type="match status" value="1"/>
</dbReference>
<accession>A0ABU0CVR7</accession>
<dbReference type="RefSeq" id="WP_307340791.1">
    <property type="nucleotide sequence ID" value="NZ_JAUSUQ010000010.1"/>
</dbReference>
<evidence type="ECO:0000256" key="9">
    <source>
        <dbReference type="SAM" id="Coils"/>
    </source>
</evidence>
<dbReference type="PANTHER" id="PTHR43065:SF42">
    <property type="entry name" value="TWO-COMPONENT SENSOR PPRA"/>
    <property type="match status" value="1"/>
</dbReference>
<dbReference type="EMBL" id="JAUSUQ010000010">
    <property type="protein sequence ID" value="MDQ0339976.1"/>
    <property type="molecule type" value="Genomic_DNA"/>
</dbReference>
<comment type="catalytic activity">
    <reaction evidence="1">
        <text>ATP + protein L-histidine = ADP + protein N-phospho-L-histidine.</text>
        <dbReference type="EC" id="2.7.13.3"/>
    </reaction>
</comment>
<dbReference type="InterPro" id="IPR036890">
    <property type="entry name" value="HATPase_C_sf"/>
</dbReference>
<feature type="coiled-coil region" evidence="9">
    <location>
        <begin position="18"/>
        <end position="45"/>
    </location>
</feature>
<reference evidence="11 12" key="1">
    <citation type="submission" date="2023-07" db="EMBL/GenBank/DDBJ databases">
        <title>Genomic Encyclopedia of Type Strains, Phase IV (KMG-IV): sequencing the most valuable type-strain genomes for metagenomic binning, comparative biology and taxonomic classification.</title>
        <authorList>
            <person name="Goeker M."/>
        </authorList>
    </citation>
    <scope>NUCLEOTIDE SEQUENCE [LARGE SCALE GENOMIC DNA]</scope>
    <source>
        <strain evidence="11 12">DSM 17740</strain>
    </source>
</reference>
<dbReference type="SUPFAM" id="SSF55781">
    <property type="entry name" value="GAF domain-like"/>
    <property type="match status" value="1"/>
</dbReference>
<evidence type="ECO:0000256" key="2">
    <source>
        <dbReference type="ARBA" id="ARBA00012438"/>
    </source>
</evidence>
<feature type="domain" description="Histidine kinase" evidence="10">
    <location>
        <begin position="208"/>
        <end position="422"/>
    </location>
</feature>
<dbReference type="CDD" id="cd00082">
    <property type="entry name" value="HisKA"/>
    <property type="match status" value="1"/>
</dbReference>